<evidence type="ECO:0000313" key="3">
    <source>
        <dbReference type="Proteomes" id="UP000316331"/>
    </source>
</evidence>
<keyword evidence="3" id="KW-1185">Reference proteome</keyword>
<dbReference type="EMBL" id="VFPG01000001">
    <property type="protein sequence ID" value="TQM33115.1"/>
    <property type="molecule type" value="Genomic_DNA"/>
</dbReference>
<comment type="caution">
    <text evidence="2">The sequence shown here is derived from an EMBL/GenBank/DDBJ whole genome shotgun (WGS) entry which is preliminary data.</text>
</comment>
<sequence>MQRRKEFRERLGGIVAGDRRAIGRLTLDPARDRPGVLEQFRRFAETTGYLRLATNTSNPSRMRWRPKSKWSKEESKADSESEAMTG</sequence>
<dbReference type="AlphaFoldDB" id="A0A543FGZ1"/>
<feature type="region of interest" description="Disordered" evidence="1">
    <location>
        <begin position="54"/>
        <end position="86"/>
    </location>
</feature>
<protein>
    <submittedName>
        <fullName evidence="2">Uncharacterized protein</fullName>
    </submittedName>
</protein>
<evidence type="ECO:0000313" key="2">
    <source>
        <dbReference type="EMBL" id="TQM33115.1"/>
    </source>
</evidence>
<gene>
    <name evidence="2" type="ORF">FB390_4829</name>
</gene>
<name>A0A543FGZ1_9NOCA</name>
<dbReference type="Proteomes" id="UP000316331">
    <property type="component" value="Unassembled WGS sequence"/>
</dbReference>
<proteinExistence type="predicted"/>
<feature type="compositionally biased region" description="Basic and acidic residues" evidence="1">
    <location>
        <begin position="70"/>
        <end position="79"/>
    </location>
</feature>
<reference evidence="2 3" key="1">
    <citation type="submission" date="2019-06" db="EMBL/GenBank/DDBJ databases">
        <title>Sequencing the genomes of 1000 actinobacteria strains.</title>
        <authorList>
            <person name="Klenk H.-P."/>
        </authorList>
    </citation>
    <scope>NUCLEOTIDE SEQUENCE [LARGE SCALE GENOMIC DNA]</scope>
    <source>
        <strain evidence="2 3">DSM 103495</strain>
    </source>
</reference>
<organism evidence="2 3">
    <name type="scientific">Nocardia bhagyanarayanae</name>
    <dbReference type="NCBI Taxonomy" id="1215925"/>
    <lineage>
        <taxon>Bacteria</taxon>
        <taxon>Bacillati</taxon>
        <taxon>Actinomycetota</taxon>
        <taxon>Actinomycetes</taxon>
        <taxon>Mycobacteriales</taxon>
        <taxon>Nocardiaceae</taxon>
        <taxon>Nocardia</taxon>
    </lineage>
</organism>
<accession>A0A543FGZ1</accession>
<evidence type="ECO:0000256" key="1">
    <source>
        <dbReference type="SAM" id="MobiDB-lite"/>
    </source>
</evidence>